<dbReference type="EMBL" id="GBRH01196551">
    <property type="protein sequence ID" value="JAE01345.1"/>
    <property type="molecule type" value="Transcribed_RNA"/>
</dbReference>
<evidence type="ECO:0000313" key="1">
    <source>
        <dbReference type="EMBL" id="JAE01345.1"/>
    </source>
</evidence>
<reference evidence="1" key="2">
    <citation type="journal article" date="2015" name="Data Brief">
        <title>Shoot transcriptome of the giant reed, Arundo donax.</title>
        <authorList>
            <person name="Barrero R.A."/>
            <person name="Guerrero F.D."/>
            <person name="Moolhuijzen P."/>
            <person name="Goolsby J.A."/>
            <person name="Tidwell J."/>
            <person name="Bellgard S.E."/>
            <person name="Bellgard M.I."/>
        </authorList>
    </citation>
    <scope>NUCLEOTIDE SEQUENCE</scope>
    <source>
        <tissue evidence="1">Shoot tissue taken approximately 20 cm above the soil surface</tissue>
    </source>
</reference>
<sequence>MSARFKEIYTVHSYANHVNHIHRKISKVHCMLLKVKTILWEMW</sequence>
<dbReference type="AlphaFoldDB" id="A0A0A9EKQ8"/>
<proteinExistence type="predicted"/>
<name>A0A0A9EKQ8_ARUDO</name>
<protein>
    <submittedName>
        <fullName evidence="1">Uncharacterized protein</fullName>
    </submittedName>
</protein>
<accession>A0A0A9EKQ8</accession>
<reference evidence="1" key="1">
    <citation type="submission" date="2014-09" db="EMBL/GenBank/DDBJ databases">
        <authorList>
            <person name="Magalhaes I.L.F."/>
            <person name="Oliveira U."/>
            <person name="Santos F.R."/>
            <person name="Vidigal T.H.D.A."/>
            <person name="Brescovit A.D."/>
            <person name="Santos A.J."/>
        </authorList>
    </citation>
    <scope>NUCLEOTIDE SEQUENCE</scope>
    <source>
        <tissue evidence="1">Shoot tissue taken approximately 20 cm above the soil surface</tissue>
    </source>
</reference>
<organism evidence="1">
    <name type="scientific">Arundo donax</name>
    <name type="common">Giant reed</name>
    <name type="synonym">Donax arundinaceus</name>
    <dbReference type="NCBI Taxonomy" id="35708"/>
    <lineage>
        <taxon>Eukaryota</taxon>
        <taxon>Viridiplantae</taxon>
        <taxon>Streptophyta</taxon>
        <taxon>Embryophyta</taxon>
        <taxon>Tracheophyta</taxon>
        <taxon>Spermatophyta</taxon>
        <taxon>Magnoliopsida</taxon>
        <taxon>Liliopsida</taxon>
        <taxon>Poales</taxon>
        <taxon>Poaceae</taxon>
        <taxon>PACMAD clade</taxon>
        <taxon>Arundinoideae</taxon>
        <taxon>Arundineae</taxon>
        <taxon>Arundo</taxon>
    </lineage>
</organism>